<comment type="subcellular location">
    <subcellularLocation>
        <location evidence="1">Cytoplasm</location>
    </subcellularLocation>
</comment>
<evidence type="ECO:0000313" key="11">
    <source>
        <dbReference type="Proteomes" id="UP001370348"/>
    </source>
</evidence>
<reference evidence="10 11" key="1">
    <citation type="submission" date="2021-12" db="EMBL/GenBank/DDBJ databases">
        <title>Discovery of the Pendulisporaceae a myxobacterial family with distinct sporulation behavior and unique specialized metabolism.</title>
        <authorList>
            <person name="Garcia R."/>
            <person name="Popoff A."/>
            <person name="Bader C.D."/>
            <person name="Loehr J."/>
            <person name="Walesch S."/>
            <person name="Walt C."/>
            <person name="Boldt J."/>
            <person name="Bunk B."/>
            <person name="Haeckl F.J.F.P.J."/>
            <person name="Gunesch A.P."/>
            <person name="Birkelbach J."/>
            <person name="Nuebel U."/>
            <person name="Pietschmann T."/>
            <person name="Bach T."/>
            <person name="Mueller R."/>
        </authorList>
    </citation>
    <scope>NUCLEOTIDE SEQUENCE [LARGE SCALE GENOMIC DNA]</scope>
    <source>
        <strain evidence="10 11">MSr11954</strain>
    </source>
</reference>
<evidence type="ECO:0000256" key="2">
    <source>
        <dbReference type="ARBA" id="ARBA00015195"/>
    </source>
</evidence>
<dbReference type="InterPro" id="IPR036192">
    <property type="entry name" value="Cell_div_ZapA-like_sf"/>
</dbReference>
<evidence type="ECO:0000256" key="3">
    <source>
        <dbReference type="ARBA" id="ARBA00022490"/>
    </source>
</evidence>
<dbReference type="Gene3D" id="6.10.250.790">
    <property type="match status" value="1"/>
</dbReference>
<dbReference type="GO" id="GO:0051301">
    <property type="term" value="P:cell division"/>
    <property type="evidence" value="ECO:0007669"/>
    <property type="project" value="UniProtKB-KW"/>
</dbReference>
<evidence type="ECO:0000256" key="7">
    <source>
        <dbReference type="ARBA" id="ARBA00024910"/>
    </source>
</evidence>
<protein>
    <recommendedName>
        <fullName evidence="2">Cell division protein ZapA</fullName>
    </recommendedName>
    <alternativeName>
        <fullName evidence="9">Z ring-associated protein ZapA</fullName>
    </alternativeName>
</protein>
<organism evidence="10 11">
    <name type="scientific">Pendulispora albinea</name>
    <dbReference type="NCBI Taxonomy" id="2741071"/>
    <lineage>
        <taxon>Bacteria</taxon>
        <taxon>Pseudomonadati</taxon>
        <taxon>Myxococcota</taxon>
        <taxon>Myxococcia</taxon>
        <taxon>Myxococcales</taxon>
        <taxon>Sorangiineae</taxon>
        <taxon>Pendulisporaceae</taxon>
        <taxon>Pendulispora</taxon>
    </lineage>
</organism>
<dbReference type="Proteomes" id="UP001370348">
    <property type="component" value="Chromosome"/>
</dbReference>
<comment type="subunit">
    <text evidence="8">Homodimer. Interacts with FtsZ.</text>
</comment>
<evidence type="ECO:0000256" key="9">
    <source>
        <dbReference type="ARBA" id="ARBA00033158"/>
    </source>
</evidence>
<keyword evidence="3" id="KW-0963">Cytoplasm</keyword>
<comment type="function">
    <text evidence="7">Activator of cell division through the inhibition of FtsZ GTPase activity, therefore promoting FtsZ assembly into bundles of protofilaments necessary for the formation of the division Z ring. It is recruited early at mid-cell but it is not essential for cell division.</text>
</comment>
<keyword evidence="4 10" id="KW-0132">Cell division</keyword>
<accession>A0ABZ2LYG8</accession>
<gene>
    <name evidence="10" type="ORF">LZC94_43375</name>
</gene>
<dbReference type="EMBL" id="CP089984">
    <property type="protein sequence ID" value="WXB14654.1"/>
    <property type="molecule type" value="Genomic_DNA"/>
</dbReference>
<evidence type="ECO:0000313" key="10">
    <source>
        <dbReference type="EMBL" id="WXB14654.1"/>
    </source>
</evidence>
<dbReference type="Pfam" id="PF05164">
    <property type="entry name" value="ZapA"/>
    <property type="match status" value="1"/>
</dbReference>
<keyword evidence="6" id="KW-0131">Cell cycle</keyword>
<evidence type="ECO:0000256" key="1">
    <source>
        <dbReference type="ARBA" id="ARBA00004496"/>
    </source>
</evidence>
<evidence type="ECO:0000256" key="4">
    <source>
        <dbReference type="ARBA" id="ARBA00022618"/>
    </source>
</evidence>
<keyword evidence="11" id="KW-1185">Reference proteome</keyword>
<dbReference type="InterPro" id="IPR007838">
    <property type="entry name" value="Cell_div_ZapA-like"/>
</dbReference>
<dbReference type="RefSeq" id="WP_394824278.1">
    <property type="nucleotide sequence ID" value="NZ_CP089984.1"/>
</dbReference>
<dbReference type="PANTHER" id="PTHR34981">
    <property type="entry name" value="CELL DIVISION PROTEIN ZAPA"/>
    <property type="match status" value="1"/>
</dbReference>
<sequence>MDRRAIQLQIGGQRYKVHSTSSEAELTRLAAAVDAKVAELTPRGRAPADQTIVLAAIALAHDLEQERARRRVFEVKVRDLLRRILLRIDNALESNTAEEEGARSE</sequence>
<dbReference type="SUPFAM" id="SSF102829">
    <property type="entry name" value="Cell division protein ZapA-like"/>
    <property type="match status" value="1"/>
</dbReference>
<evidence type="ECO:0000256" key="5">
    <source>
        <dbReference type="ARBA" id="ARBA00023210"/>
    </source>
</evidence>
<dbReference type="InterPro" id="IPR053712">
    <property type="entry name" value="Bac_CellDiv_Activator"/>
</dbReference>
<keyword evidence="5" id="KW-0717">Septation</keyword>
<name>A0ABZ2LYG8_9BACT</name>
<dbReference type="PANTHER" id="PTHR34981:SF1">
    <property type="entry name" value="CELL DIVISION PROTEIN ZAPA"/>
    <property type="match status" value="1"/>
</dbReference>
<proteinExistence type="predicted"/>
<evidence type="ECO:0000256" key="8">
    <source>
        <dbReference type="ARBA" id="ARBA00026068"/>
    </source>
</evidence>
<evidence type="ECO:0000256" key="6">
    <source>
        <dbReference type="ARBA" id="ARBA00023306"/>
    </source>
</evidence>